<evidence type="ECO:0000256" key="1">
    <source>
        <dbReference type="SAM" id="MobiDB-lite"/>
    </source>
</evidence>
<evidence type="ECO:0000313" key="2">
    <source>
        <dbReference type="EMBL" id="QQP36582.1"/>
    </source>
</evidence>
<sequence>MSLDASEIQNLAGQINEAISSVTNVDQILRETEEDLQRAQSLQVRADDTRQRAASQLEEATRVTSSLSDAVEDQNKAEIAIQEASEDIIAARNDLEKISDQLKTAVTSADESFDGVSKLADRQKNLQTVFIQNENHVNSAQNAAIQAKNQADSANTELYQLNKGFKEVSENLRGKMNTIGISKDKAIDLQRRASELATSASAKLENLL</sequence>
<protein>
    <submittedName>
        <fullName evidence="2">Uncharacterized protein</fullName>
    </submittedName>
</protein>
<evidence type="ECO:0000313" key="3">
    <source>
        <dbReference type="Proteomes" id="UP000595437"/>
    </source>
</evidence>
<dbReference type="EMBL" id="CP045905">
    <property type="protein sequence ID" value="QQP36582.1"/>
    <property type="molecule type" value="Genomic_DNA"/>
</dbReference>
<dbReference type="AlphaFoldDB" id="A0A7T8JVC3"/>
<keyword evidence="3" id="KW-1185">Reference proteome</keyword>
<reference evidence="3" key="1">
    <citation type="submission" date="2021-01" db="EMBL/GenBank/DDBJ databases">
        <title>Caligus Genome Assembly.</title>
        <authorList>
            <person name="Gallardo-Escarate C."/>
        </authorList>
    </citation>
    <scope>NUCLEOTIDE SEQUENCE [LARGE SCALE GENOMIC DNA]</scope>
</reference>
<accession>A0A7T8JVC3</accession>
<feature type="non-terminal residue" evidence="2">
    <location>
        <position position="1"/>
    </location>
</feature>
<proteinExistence type="predicted"/>
<feature type="region of interest" description="Disordered" evidence="1">
    <location>
        <begin position="40"/>
        <end position="69"/>
    </location>
</feature>
<gene>
    <name evidence="2" type="ORF">FKW44_021729</name>
</gene>
<organism evidence="2 3">
    <name type="scientific">Caligus rogercresseyi</name>
    <name type="common">Sea louse</name>
    <dbReference type="NCBI Taxonomy" id="217165"/>
    <lineage>
        <taxon>Eukaryota</taxon>
        <taxon>Metazoa</taxon>
        <taxon>Ecdysozoa</taxon>
        <taxon>Arthropoda</taxon>
        <taxon>Crustacea</taxon>
        <taxon>Multicrustacea</taxon>
        <taxon>Hexanauplia</taxon>
        <taxon>Copepoda</taxon>
        <taxon>Siphonostomatoida</taxon>
        <taxon>Caligidae</taxon>
        <taxon>Caligus</taxon>
    </lineage>
</organism>
<dbReference type="Proteomes" id="UP000595437">
    <property type="component" value="Chromosome 16"/>
</dbReference>
<name>A0A7T8JVC3_CALRO</name>
<dbReference type="OrthoDB" id="5985440at2759"/>